<proteinExistence type="predicted"/>
<comment type="caution">
    <text evidence="1">The sequence shown here is derived from an EMBL/GenBank/DDBJ whole genome shotgun (WGS) entry which is preliminary data.</text>
</comment>
<dbReference type="Proteomes" id="UP000775213">
    <property type="component" value="Unassembled WGS sequence"/>
</dbReference>
<evidence type="ECO:0000313" key="1">
    <source>
        <dbReference type="EMBL" id="KAH0449655.1"/>
    </source>
</evidence>
<sequence length="69" mass="8134">MKTGWEEEKLIKMKTGLEEEKSLKMKTILEEEKPMKMKTGFIQQECNKELQIDELSGDMLYFSRSTPNC</sequence>
<name>A0AAV7FKH5_DENCH</name>
<keyword evidence="2" id="KW-1185">Reference proteome</keyword>
<gene>
    <name evidence="1" type="ORF">IEQ34_020347</name>
</gene>
<accession>A0AAV7FKH5</accession>
<dbReference type="EMBL" id="JAGFBR010000018">
    <property type="protein sequence ID" value="KAH0449655.1"/>
    <property type="molecule type" value="Genomic_DNA"/>
</dbReference>
<reference evidence="1 2" key="1">
    <citation type="journal article" date="2021" name="Hortic Res">
        <title>Chromosome-scale assembly of the Dendrobium chrysotoxum genome enhances the understanding of orchid evolution.</title>
        <authorList>
            <person name="Zhang Y."/>
            <person name="Zhang G.Q."/>
            <person name="Zhang D."/>
            <person name="Liu X.D."/>
            <person name="Xu X.Y."/>
            <person name="Sun W.H."/>
            <person name="Yu X."/>
            <person name="Zhu X."/>
            <person name="Wang Z.W."/>
            <person name="Zhao X."/>
            <person name="Zhong W.Y."/>
            <person name="Chen H."/>
            <person name="Yin W.L."/>
            <person name="Huang T."/>
            <person name="Niu S.C."/>
            <person name="Liu Z.J."/>
        </authorList>
    </citation>
    <scope>NUCLEOTIDE SEQUENCE [LARGE SCALE GENOMIC DNA]</scope>
    <source>
        <strain evidence="1">Lindl</strain>
    </source>
</reference>
<organism evidence="1 2">
    <name type="scientific">Dendrobium chrysotoxum</name>
    <name type="common">Orchid</name>
    <dbReference type="NCBI Taxonomy" id="161865"/>
    <lineage>
        <taxon>Eukaryota</taxon>
        <taxon>Viridiplantae</taxon>
        <taxon>Streptophyta</taxon>
        <taxon>Embryophyta</taxon>
        <taxon>Tracheophyta</taxon>
        <taxon>Spermatophyta</taxon>
        <taxon>Magnoliopsida</taxon>
        <taxon>Liliopsida</taxon>
        <taxon>Asparagales</taxon>
        <taxon>Orchidaceae</taxon>
        <taxon>Epidendroideae</taxon>
        <taxon>Malaxideae</taxon>
        <taxon>Dendrobiinae</taxon>
        <taxon>Dendrobium</taxon>
    </lineage>
</organism>
<protein>
    <submittedName>
        <fullName evidence="1">Uncharacterized protein</fullName>
    </submittedName>
</protein>
<evidence type="ECO:0000313" key="2">
    <source>
        <dbReference type="Proteomes" id="UP000775213"/>
    </source>
</evidence>
<dbReference type="AlphaFoldDB" id="A0AAV7FKH5"/>